<protein>
    <submittedName>
        <fullName evidence="2">Uncharacterized protein</fullName>
    </submittedName>
</protein>
<dbReference type="EMBL" id="HBHI01003941">
    <property type="protein sequence ID" value="CAD9658185.1"/>
    <property type="molecule type" value="Transcribed_RNA"/>
</dbReference>
<keyword evidence="1" id="KW-1133">Transmembrane helix</keyword>
<evidence type="ECO:0000313" key="2">
    <source>
        <dbReference type="EMBL" id="CAD9658185.1"/>
    </source>
</evidence>
<dbReference type="AlphaFoldDB" id="A0A7S2VZK3"/>
<sequence length="99" mass="10686">MDLGATSNCCLIYSFIGFLFTGWVSIMIHTQAFYIAGLEDPDTAKGSAIGAMIMFLIACGLSIVGIMKDGEDKKEEIDNVGAEGFQLNTSVPEYGSRYD</sequence>
<reference evidence="2" key="1">
    <citation type="submission" date="2021-01" db="EMBL/GenBank/DDBJ databases">
        <authorList>
            <person name="Corre E."/>
            <person name="Pelletier E."/>
            <person name="Niang G."/>
            <person name="Scheremetjew M."/>
            <person name="Finn R."/>
            <person name="Kale V."/>
            <person name="Holt S."/>
            <person name="Cochrane G."/>
            <person name="Meng A."/>
            <person name="Brown T."/>
            <person name="Cohen L."/>
        </authorList>
    </citation>
    <scope>NUCLEOTIDE SEQUENCE</scope>
    <source>
        <strain evidence="2">CCMP1452</strain>
    </source>
</reference>
<evidence type="ECO:0000256" key="1">
    <source>
        <dbReference type="SAM" id="Phobius"/>
    </source>
</evidence>
<name>A0A7S2VZK3_9STRA</name>
<keyword evidence="1" id="KW-0812">Transmembrane</keyword>
<gene>
    <name evidence="2" type="ORF">EANT1437_LOCUS1987</name>
</gene>
<keyword evidence="1" id="KW-0472">Membrane</keyword>
<accession>A0A7S2VZK3</accession>
<feature type="transmembrane region" description="Helical" evidence="1">
    <location>
        <begin position="48"/>
        <end position="67"/>
    </location>
</feature>
<feature type="transmembrane region" description="Helical" evidence="1">
    <location>
        <begin position="12"/>
        <end position="36"/>
    </location>
</feature>
<proteinExistence type="predicted"/>
<organism evidence="2">
    <name type="scientific">Eucampia antarctica</name>
    <dbReference type="NCBI Taxonomy" id="49252"/>
    <lineage>
        <taxon>Eukaryota</taxon>
        <taxon>Sar</taxon>
        <taxon>Stramenopiles</taxon>
        <taxon>Ochrophyta</taxon>
        <taxon>Bacillariophyta</taxon>
        <taxon>Mediophyceae</taxon>
        <taxon>Biddulphiophycidae</taxon>
        <taxon>Hemiaulales</taxon>
        <taxon>Hemiaulaceae</taxon>
        <taxon>Eucampia</taxon>
    </lineage>
</organism>